<dbReference type="FunFam" id="1.20.81.30:FF:000001">
    <property type="entry name" value="Type II secretion system protein F"/>
    <property type="match status" value="1"/>
</dbReference>
<keyword evidence="4" id="KW-1003">Cell membrane</keyword>
<organism evidence="12 13">
    <name type="scientific">Candidatus Sulfomarinibacter kjeldsenii</name>
    <dbReference type="NCBI Taxonomy" id="2885994"/>
    <lineage>
        <taxon>Bacteria</taxon>
        <taxon>Pseudomonadati</taxon>
        <taxon>Acidobacteriota</taxon>
        <taxon>Thermoanaerobaculia</taxon>
        <taxon>Thermoanaerobaculales</taxon>
        <taxon>Candidatus Sulfomarinibacteraceae</taxon>
        <taxon>Candidatus Sulfomarinibacter</taxon>
    </lineage>
</organism>
<evidence type="ECO:0000256" key="9">
    <source>
        <dbReference type="RuleBase" id="RU003923"/>
    </source>
</evidence>
<dbReference type="Proteomes" id="UP000598633">
    <property type="component" value="Unassembled WGS sequence"/>
</dbReference>
<evidence type="ECO:0000256" key="2">
    <source>
        <dbReference type="ARBA" id="ARBA00005745"/>
    </source>
</evidence>
<feature type="domain" description="Type II secretion system protein GspF" evidence="11">
    <location>
        <begin position="271"/>
        <end position="393"/>
    </location>
</feature>
<comment type="caution">
    <text evidence="12">The sequence shown here is derived from an EMBL/GenBank/DDBJ whole genome shotgun (WGS) entry which is preliminary data.</text>
</comment>
<proteinExistence type="inferred from homology"/>
<dbReference type="InterPro" id="IPR042094">
    <property type="entry name" value="T2SS_GspF_sf"/>
</dbReference>
<feature type="transmembrane region" description="Helical" evidence="10">
    <location>
        <begin position="210"/>
        <end position="236"/>
    </location>
</feature>
<evidence type="ECO:0000256" key="3">
    <source>
        <dbReference type="ARBA" id="ARBA00022448"/>
    </source>
</evidence>
<keyword evidence="5" id="KW-0997">Cell inner membrane</keyword>
<reference evidence="12 13" key="1">
    <citation type="submission" date="2020-08" db="EMBL/GenBank/DDBJ databases">
        <title>Acidobacteriota in marine sediments use diverse sulfur dissimilation pathways.</title>
        <authorList>
            <person name="Wasmund K."/>
        </authorList>
    </citation>
    <scope>NUCLEOTIDE SEQUENCE [LARGE SCALE GENOMIC DNA]</scope>
    <source>
        <strain evidence="12">MAG AM3-A</strain>
    </source>
</reference>
<dbReference type="InterPro" id="IPR001992">
    <property type="entry name" value="T2SS_GspF/T4SS_PilC_CS"/>
</dbReference>
<evidence type="ECO:0000259" key="11">
    <source>
        <dbReference type="Pfam" id="PF00482"/>
    </source>
</evidence>
<evidence type="ECO:0000256" key="1">
    <source>
        <dbReference type="ARBA" id="ARBA00004429"/>
    </source>
</evidence>
<evidence type="ECO:0000313" key="13">
    <source>
        <dbReference type="Proteomes" id="UP000598633"/>
    </source>
</evidence>
<name>A0A8J6Y632_9BACT</name>
<evidence type="ECO:0000256" key="4">
    <source>
        <dbReference type="ARBA" id="ARBA00022475"/>
    </source>
</evidence>
<dbReference type="PANTHER" id="PTHR30012:SF7">
    <property type="entry name" value="PROTEIN TRANSPORT PROTEIN HOFC HOMOLOG"/>
    <property type="match status" value="1"/>
</dbReference>
<keyword evidence="8 10" id="KW-0472">Membrane</keyword>
<dbReference type="PANTHER" id="PTHR30012">
    <property type="entry name" value="GENERAL SECRETION PATHWAY PROTEIN"/>
    <property type="match status" value="1"/>
</dbReference>
<dbReference type="PROSITE" id="PS00874">
    <property type="entry name" value="T2SP_F"/>
    <property type="match status" value="1"/>
</dbReference>
<dbReference type="AlphaFoldDB" id="A0A8J6Y632"/>
<gene>
    <name evidence="12" type="ORF">IFJ97_07800</name>
</gene>
<evidence type="ECO:0000256" key="6">
    <source>
        <dbReference type="ARBA" id="ARBA00022692"/>
    </source>
</evidence>
<feature type="transmembrane region" description="Helical" evidence="10">
    <location>
        <begin position="164"/>
        <end position="190"/>
    </location>
</feature>
<feature type="domain" description="Type II secretion system protein GspF" evidence="11">
    <location>
        <begin position="70"/>
        <end position="191"/>
    </location>
</feature>
<evidence type="ECO:0000256" key="10">
    <source>
        <dbReference type="SAM" id="Phobius"/>
    </source>
</evidence>
<dbReference type="Gene3D" id="1.20.81.30">
    <property type="entry name" value="Type II secretion system (T2SS), domain F"/>
    <property type="match status" value="2"/>
</dbReference>
<keyword evidence="6 9" id="KW-0812">Transmembrane</keyword>
<dbReference type="InterPro" id="IPR018076">
    <property type="entry name" value="T2SS_GspF_dom"/>
</dbReference>
<keyword evidence="3 9" id="KW-0813">Transport</keyword>
<comment type="subcellular location">
    <subcellularLocation>
        <location evidence="1">Cell inner membrane</location>
        <topology evidence="1">Multi-pass membrane protein</topology>
    </subcellularLocation>
    <subcellularLocation>
        <location evidence="9">Cell membrane</location>
        <topology evidence="9">Multi-pass membrane protein</topology>
    </subcellularLocation>
</comment>
<dbReference type="Pfam" id="PF00482">
    <property type="entry name" value="T2SSF"/>
    <property type="match status" value="2"/>
</dbReference>
<dbReference type="PRINTS" id="PR00812">
    <property type="entry name" value="BCTERIALGSPF"/>
</dbReference>
<comment type="similarity">
    <text evidence="2 9">Belongs to the GSP F family.</text>
</comment>
<feature type="transmembrane region" description="Helical" evidence="10">
    <location>
        <begin position="374"/>
        <end position="394"/>
    </location>
</feature>
<accession>A0A8J6Y632</accession>
<sequence length="402" mass="44524">MPEFVCRLGAPNGSVVEQRRVGASMDALRRELEAEGFHIFSLSAARSRFRLPFFSRSERVSGQDFMLFNTQLKTLLHAGMPLAQSLDLLKDQQTSPHFRALLEKVHQQLTTGIALSDAFLALGDIFPRLYANSLRAGERTGELEQVIGRYVEYQRLVEAVRRKIVGALTYPAVLIVLAAGLVVILMTYVIPSFSGFYVQFETELPLPTRVVIGSADFLSNNLILIVAGLIVSWYVFRVWRTSPKGRLTTDRWKLKLPLVGRLTHLFALSQFSRSMSILLGGGTPMVPALETSSTSVSNVYISELFLGCVHEVQEGRPLSDALHDTGYLPDMALAMIRVGESTGALPEMLTHTSDFFDESIEYTLGQIVTLIEPMILVVMGLIVAGLLLAVYYPLLTIVSRIA</sequence>
<dbReference type="EMBL" id="JACXWA010000122">
    <property type="protein sequence ID" value="MBD3871245.1"/>
    <property type="molecule type" value="Genomic_DNA"/>
</dbReference>
<dbReference type="GO" id="GO:0005886">
    <property type="term" value="C:plasma membrane"/>
    <property type="evidence" value="ECO:0007669"/>
    <property type="project" value="UniProtKB-SubCell"/>
</dbReference>
<keyword evidence="7 10" id="KW-1133">Transmembrane helix</keyword>
<evidence type="ECO:0000256" key="5">
    <source>
        <dbReference type="ARBA" id="ARBA00022519"/>
    </source>
</evidence>
<protein>
    <submittedName>
        <fullName evidence="12">Type II secretion system F family protein</fullName>
    </submittedName>
</protein>
<evidence type="ECO:0000256" key="7">
    <source>
        <dbReference type="ARBA" id="ARBA00022989"/>
    </source>
</evidence>
<dbReference type="GO" id="GO:0015628">
    <property type="term" value="P:protein secretion by the type II secretion system"/>
    <property type="evidence" value="ECO:0007669"/>
    <property type="project" value="TreeGrafter"/>
</dbReference>
<evidence type="ECO:0000256" key="8">
    <source>
        <dbReference type="ARBA" id="ARBA00023136"/>
    </source>
</evidence>
<evidence type="ECO:0000313" key="12">
    <source>
        <dbReference type="EMBL" id="MBD3871245.1"/>
    </source>
</evidence>
<dbReference type="InterPro" id="IPR003004">
    <property type="entry name" value="GspF/PilC"/>
</dbReference>